<feature type="domain" description="Multidrug resistance protein MdtA-like C-terminal permuted SH3" evidence="7">
    <location>
        <begin position="300"/>
        <end position="359"/>
    </location>
</feature>
<dbReference type="Gene3D" id="2.40.30.170">
    <property type="match status" value="1"/>
</dbReference>
<proteinExistence type="inferred from homology"/>
<dbReference type="Pfam" id="PF25944">
    <property type="entry name" value="Beta-barrel_RND"/>
    <property type="match status" value="1"/>
</dbReference>
<comment type="subcellular location">
    <subcellularLocation>
        <location evidence="1">Cell inner membrane</location>
        <topology evidence="1">Lipid-anchor</topology>
    </subcellularLocation>
</comment>
<evidence type="ECO:0000256" key="2">
    <source>
        <dbReference type="ARBA" id="ARBA00009477"/>
    </source>
</evidence>
<accession>A0A2W5K9L5</accession>
<dbReference type="Proteomes" id="UP000249046">
    <property type="component" value="Unassembled WGS sequence"/>
</dbReference>
<dbReference type="NCBIfam" id="TIGR01730">
    <property type="entry name" value="RND_mfp"/>
    <property type="match status" value="1"/>
</dbReference>
<dbReference type="GO" id="GO:0005886">
    <property type="term" value="C:plasma membrane"/>
    <property type="evidence" value="ECO:0007669"/>
    <property type="project" value="UniProtKB-SubCell"/>
</dbReference>
<evidence type="ECO:0000259" key="4">
    <source>
        <dbReference type="Pfam" id="PF25876"/>
    </source>
</evidence>
<dbReference type="InterPro" id="IPR058627">
    <property type="entry name" value="MdtA-like_C"/>
</dbReference>
<dbReference type="SUPFAM" id="SSF111369">
    <property type="entry name" value="HlyD-like secretion proteins"/>
    <property type="match status" value="1"/>
</dbReference>
<dbReference type="AlphaFoldDB" id="A0A2W5K9L5"/>
<evidence type="ECO:0000259" key="7">
    <source>
        <dbReference type="Pfam" id="PF25967"/>
    </source>
</evidence>
<feature type="domain" description="Multidrug resistance protein MdtA-like beta-barrel" evidence="6">
    <location>
        <begin position="236"/>
        <end position="292"/>
    </location>
</feature>
<protein>
    <submittedName>
        <fullName evidence="8">Efflux transporter periplasmic adaptor subunit</fullName>
    </submittedName>
</protein>
<dbReference type="InterPro" id="IPR006143">
    <property type="entry name" value="RND_pump_MFP"/>
</dbReference>
<dbReference type="Gene3D" id="1.10.287.470">
    <property type="entry name" value="Helix hairpin bin"/>
    <property type="match status" value="1"/>
</dbReference>
<dbReference type="GO" id="GO:0046677">
    <property type="term" value="P:response to antibiotic"/>
    <property type="evidence" value="ECO:0007669"/>
    <property type="project" value="TreeGrafter"/>
</dbReference>
<keyword evidence="3" id="KW-0732">Signal</keyword>
<name>A0A2W5K9L5_9GAMM</name>
<sequence>MSAIRTSVVLLGLAVLLAGCSRGSADVASAAAPPPPAVTVAAVVAKPLRDWEEFTGRLEAVESVEIRPRVNGFIDSVQFAEGSRVRKGQLLFRIDPRPFQAEVNRLSAALKQARSQAKLADSNHERGKRLVAQHMISQQEFDQLSTLASTGADGIGAAAAALEAARLNLEFTEVRSPIDGRVSRALITAGNLATGDSVLTTVVSDNPVYAYFDADEQTYLRFSRSATRGSDGRQAATPVFMGLIDEQGYPHEGRLDFIDNQVDTQSGTIRGRGVFDNTDGRFTPGLFTRIKLVGGESREAILVDDRAVGIDLGKKFVLALKPDDTLEARFVELGASIDGLRVVKSGLAAGDVIVVNGLQHVRPGMMVKPTRVEMDADRAGVAQVAADRDAAPLLASRAAPGEHAQR</sequence>
<dbReference type="Gene3D" id="2.40.420.20">
    <property type="match status" value="1"/>
</dbReference>
<organism evidence="8 9">
    <name type="scientific">Rhodanobacter denitrificans</name>
    <dbReference type="NCBI Taxonomy" id="666685"/>
    <lineage>
        <taxon>Bacteria</taxon>
        <taxon>Pseudomonadati</taxon>
        <taxon>Pseudomonadota</taxon>
        <taxon>Gammaproteobacteria</taxon>
        <taxon>Lysobacterales</taxon>
        <taxon>Rhodanobacteraceae</taxon>
        <taxon>Rhodanobacter</taxon>
    </lineage>
</organism>
<dbReference type="PROSITE" id="PS51257">
    <property type="entry name" value="PROKAR_LIPOPROTEIN"/>
    <property type="match status" value="1"/>
</dbReference>
<dbReference type="Pfam" id="PF25876">
    <property type="entry name" value="HH_MFP_RND"/>
    <property type="match status" value="1"/>
</dbReference>
<dbReference type="Pfam" id="PF25967">
    <property type="entry name" value="RND-MFP_C"/>
    <property type="match status" value="1"/>
</dbReference>
<reference evidence="8 9" key="1">
    <citation type="submission" date="2017-08" db="EMBL/GenBank/DDBJ databases">
        <title>Infants hospitalized years apart are colonized by the same room-sourced microbial strains.</title>
        <authorList>
            <person name="Brooks B."/>
            <person name="Olm M.R."/>
            <person name="Firek B.A."/>
            <person name="Baker R."/>
            <person name="Thomas B.C."/>
            <person name="Morowitz M.J."/>
            <person name="Banfield J.F."/>
        </authorList>
    </citation>
    <scope>NUCLEOTIDE SEQUENCE [LARGE SCALE GENOMIC DNA]</scope>
    <source>
        <strain evidence="8">S2_005_003_R2_42</strain>
    </source>
</reference>
<evidence type="ECO:0000259" key="6">
    <source>
        <dbReference type="Pfam" id="PF25944"/>
    </source>
</evidence>
<feature type="chain" id="PRO_5016066454" evidence="3">
    <location>
        <begin position="26"/>
        <end position="406"/>
    </location>
</feature>
<feature type="domain" description="Multidrug resistance protein MdtA-like barrel-sandwich hybrid" evidence="5">
    <location>
        <begin position="63"/>
        <end position="198"/>
    </location>
</feature>
<evidence type="ECO:0000313" key="9">
    <source>
        <dbReference type="Proteomes" id="UP000249046"/>
    </source>
</evidence>
<dbReference type="InterPro" id="IPR058624">
    <property type="entry name" value="MdtA-like_HH"/>
</dbReference>
<evidence type="ECO:0000313" key="8">
    <source>
        <dbReference type="EMBL" id="PZQ12264.1"/>
    </source>
</evidence>
<gene>
    <name evidence="8" type="ORF">DI564_13320</name>
</gene>
<comment type="similarity">
    <text evidence="2">Belongs to the membrane fusion protein (MFP) (TC 8.A.1) family.</text>
</comment>
<dbReference type="GO" id="GO:0022857">
    <property type="term" value="F:transmembrane transporter activity"/>
    <property type="evidence" value="ECO:0007669"/>
    <property type="project" value="InterPro"/>
</dbReference>
<dbReference type="EMBL" id="QFPO01000013">
    <property type="protein sequence ID" value="PZQ12264.1"/>
    <property type="molecule type" value="Genomic_DNA"/>
</dbReference>
<dbReference type="Gene3D" id="2.40.50.100">
    <property type="match status" value="1"/>
</dbReference>
<dbReference type="PANTHER" id="PTHR30158">
    <property type="entry name" value="ACRA/E-RELATED COMPONENT OF DRUG EFFLUX TRANSPORTER"/>
    <property type="match status" value="1"/>
</dbReference>
<dbReference type="Pfam" id="PF25917">
    <property type="entry name" value="BSH_RND"/>
    <property type="match status" value="1"/>
</dbReference>
<dbReference type="InterPro" id="IPR058625">
    <property type="entry name" value="MdtA-like_BSH"/>
</dbReference>
<comment type="caution">
    <text evidence="8">The sequence shown here is derived from an EMBL/GenBank/DDBJ whole genome shotgun (WGS) entry which is preliminary data.</text>
</comment>
<dbReference type="PANTHER" id="PTHR30158:SF26">
    <property type="entry name" value="RESISTANCE-NODULATION-CELL DIVISION (RND) MULTIDRUG EFFLUX MEMBRANE FUSION PROTEIN MEXE"/>
    <property type="match status" value="1"/>
</dbReference>
<feature type="signal peptide" evidence="3">
    <location>
        <begin position="1"/>
        <end position="25"/>
    </location>
</feature>
<evidence type="ECO:0000256" key="1">
    <source>
        <dbReference type="ARBA" id="ARBA00004519"/>
    </source>
</evidence>
<feature type="domain" description="Multidrug resistance protein MdtA-like alpha-helical hairpin" evidence="4">
    <location>
        <begin position="104"/>
        <end position="172"/>
    </location>
</feature>
<dbReference type="InterPro" id="IPR058626">
    <property type="entry name" value="MdtA-like_b-barrel"/>
</dbReference>
<dbReference type="FunFam" id="2.40.420.20:FF:000001">
    <property type="entry name" value="Efflux RND transporter periplasmic adaptor subunit"/>
    <property type="match status" value="1"/>
</dbReference>
<evidence type="ECO:0000256" key="3">
    <source>
        <dbReference type="SAM" id="SignalP"/>
    </source>
</evidence>
<evidence type="ECO:0000259" key="5">
    <source>
        <dbReference type="Pfam" id="PF25917"/>
    </source>
</evidence>